<evidence type="ECO:0000313" key="2">
    <source>
        <dbReference type="EMBL" id="OBZ73823.1"/>
    </source>
</evidence>
<accession>A0A1C7MA78</accession>
<dbReference type="Pfam" id="PF17667">
    <property type="entry name" value="Pkinase_fungal"/>
    <property type="match status" value="1"/>
</dbReference>
<dbReference type="OrthoDB" id="2802770at2759"/>
<comment type="caution">
    <text evidence="2">The sequence shown here is derived from an EMBL/GenBank/DDBJ whole genome shotgun (WGS) entry which is preliminary data.</text>
</comment>
<dbReference type="EMBL" id="LUGG01000006">
    <property type="protein sequence ID" value="OBZ73823.1"/>
    <property type="molecule type" value="Genomic_DNA"/>
</dbReference>
<proteinExistence type="predicted"/>
<gene>
    <name evidence="2" type="ORF">A0H81_06330</name>
</gene>
<dbReference type="Proteomes" id="UP000092993">
    <property type="component" value="Unassembled WGS sequence"/>
</dbReference>
<sequence length="229" mass="26721">MDDPGKNKVDVGMYKMNGAPKDRRPNWIHQSMWIEFKKKGRKDDAFNDAAKKLFEVDSQHAAQVRGQLIAYAEMAMNRQHRTHLYSVYVMHKFARLIRWDRAGAVVSEKFDYKKNPEILGEFFWRFSHMTDEAQGYDPTAQLVNPRTKLFRLMDKMAETKLPEPFDYIREAFAQSIEGGGPDTSSQSKTKRRGRVTFWLGRLMVRSLIWSVAEHVVLLQSTSRPRRSCT</sequence>
<dbReference type="InterPro" id="IPR040976">
    <property type="entry name" value="Pkinase_fungal"/>
</dbReference>
<name>A0A1C7MA78_GRIFR</name>
<reference evidence="2 3" key="1">
    <citation type="submission" date="2016-03" db="EMBL/GenBank/DDBJ databases">
        <title>Whole genome sequencing of Grifola frondosa 9006-11.</title>
        <authorList>
            <person name="Min B."/>
            <person name="Park H."/>
            <person name="Kim J.-G."/>
            <person name="Cho H."/>
            <person name="Oh Y.-L."/>
            <person name="Kong W.-S."/>
            <person name="Choi I.-G."/>
        </authorList>
    </citation>
    <scope>NUCLEOTIDE SEQUENCE [LARGE SCALE GENOMIC DNA]</scope>
    <source>
        <strain evidence="2 3">9006-11</strain>
    </source>
</reference>
<feature type="domain" description="Fungal-type protein kinase" evidence="1">
    <location>
        <begin position="59"/>
        <end position="142"/>
    </location>
</feature>
<protein>
    <recommendedName>
        <fullName evidence="1">Fungal-type protein kinase domain-containing protein</fullName>
    </recommendedName>
</protein>
<evidence type="ECO:0000313" key="3">
    <source>
        <dbReference type="Proteomes" id="UP000092993"/>
    </source>
</evidence>
<dbReference type="OMA" id="WHISLAH"/>
<keyword evidence="3" id="KW-1185">Reference proteome</keyword>
<organism evidence="2 3">
    <name type="scientific">Grifola frondosa</name>
    <name type="common">Maitake</name>
    <name type="synonym">Polyporus frondosus</name>
    <dbReference type="NCBI Taxonomy" id="5627"/>
    <lineage>
        <taxon>Eukaryota</taxon>
        <taxon>Fungi</taxon>
        <taxon>Dikarya</taxon>
        <taxon>Basidiomycota</taxon>
        <taxon>Agaricomycotina</taxon>
        <taxon>Agaricomycetes</taxon>
        <taxon>Polyporales</taxon>
        <taxon>Grifolaceae</taxon>
        <taxon>Grifola</taxon>
    </lineage>
</organism>
<dbReference type="AlphaFoldDB" id="A0A1C7MA78"/>
<evidence type="ECO:0000259" key="1">
    <source>
        <dbReference type="Pfam" id="PF17667"/>
    </source>
</evidence>